<organism evidence="1 2">
    <name type="scientific">Roseovarius atlanticus</name>
    <dbReference type="NCBI Taxonomy" id="1641875"/>
    <lineage>
        <taxon>Bacteria</taxon>
        <taxon>Pseudomonadati</taxon>
        <taxon>Pseudomonadota</taxon>
        <taxon>Alphaproteobacteria</taxon>
        <taxon>Rhodobacterales</taxon>
        <taxon>Roseobacteraceae</taxon>
        <taxon>Roseovarius</taxon>
    </lineage>
</organism>
<comment type="caution">
    <text evidence="1">The sequence shown here is derived from an EMBL/GenBank/DDBJ whole genome shotgun (WGS) entry which is preliminary data.</text>
</comment>
<keyword evidence="2" id="KW-1185">Reference proteome</keyword>
<evidence type="ECO:0000313" key="1">
    <source>
        <dbReference type="EMBL" id="KRS11325.1"/>
    </source>
</evidence>
<name>A0A0T5NQV1_9RHOB</name>
<protein>
    <submittedName>
        <fullName evidence="1">Uncharacterized protein</fullName>
    </submittedName>
</protein>
<dbReference type="AlphaFoldDB" id="A0A0T5NQV1"/>
<gene>
    <name evidence="1" type="ORF">XM53_17260</name>
</gene>
<evidence type="ECO:0000313" key="2">
    <source>
        <dbReference type="Proteomes" id="UP000051295"/>
    </source>
</evidence>
<proteinExistence type="predicted"/>
<reference evidence="1 2" key="1">
    <citation type="submission" date="2015-04" db="EMBL/GenBank/DDBJ databases">
        <title>The draft genome sequence of Roseovarius sp.R12b.</title>
        <authorList>
            <person name="Li G."/>
            <person name="Lai Q."/>
            <person name="Shao Z."/>
            <person name="Yan P."/>
        </authorList>
    </citation>
    <scope>NUCLEOTIDE SEQUENCE [LARGE SCALE GENOMIC DNA]</scope>
    <source>
        <strain evidence="1 2">R12B</strain>
    </source>
</reference>
<accession>A0A0T5NQV1</accession>
<sequence length="132" mass="13444">MRSAASCATAVLGAERSGDGDAGLITLVGSLPSLAGRGSSAKSASGAGACGKVWLFSRGCFCEFDGAAASGLERTWPWITASLLARTSGCAVPVSVRDRTSSATVTLFRDAEWEVADRDIAPETAAVLNAEM</sequence>
<dbReference type="EMBL" id="LAXJ01000020">
    <property type="protein sequence ID" value="KRS11325.1"/>
    <property type="molecule type" value="Genomic_DNA"/>
</dbReference>
<dbReference type="Proteomes" id="UP000051295">
    <property type="component" value="Unassembled WGS sequence"/>
</dbReference>